<organism evidence="2 3">
    <name type="scientific">Pieris brassicae</name>
    <name type="common">White butterfly</name>
    <name type="synonym">Large white butterfly</name>
    <dbReference type="NCBI Taxonomy" id="7116"/>
    <lineage>
        <taxon>Eukaryota</taxon>
        <taxon>Metazoa</taxon>
        <taxon>Ecdysozoa</taxon>
        <taxon>Arthropoda</taxon>
        <taxon>Hexapoda</taxon>
        <taxon>Insecta</taxon>
        <taxon>Pterygota</taxon>
        <taxon>Neoptera</taxon>
        <taxon>Endopterygota</taxon>
        <taxon>Lepidoptera</taxon>
        <taxon>Glossata</taxon>
        <taxon>Ditrysia</taxon>
        <taxon>Papilionoidea</taxon>
        <taxon>Pieridae</taxon>
        <taxon>Pierinae</taxon>
        <taxon>Pieris</taxon>
    </lineage>
</organism>
<comment type="caution">
    <text evidence="2">The sequence shown here is derived from an EMBL/GenBank/DDBJ whole genome shotgun (WGS) entry which is preliminary data.</text>
</comment>
<feature type="region of interest" description="Disordered" evidence="1">
    <location>
        <begin position="74"/>
        <end position="117"/>
    </location>
</feature>
<name>A0A9P0TPZ6_PIEBR</name>
<keyword evidence="3" id="KW-1185">Reference proteome</keyword>
<dbReference type="Proteomes" id="UP001152562">
    <property type="component" value="Unassembled WGS sequence"/>
</dbReference>
<reference evidence="2" key="1">
    <citation type="submission" date="2022-05" db="EMBL/GenBank/DDBJ databases">
        <authorList>
            <person name="Okamura Y."/>
        </authorList>
    </citation>
    <scope>NUCLEOTIDE SEQUENCE</scope>
</reference>
<evidence type="ECO:0000313" key="3">
    <source>
        <dbReference type="Proteomes" id="UP001152562"/>
    </source>
</evidence>
<accession>A0A9P0TPZ6</accession>
<proteinExistence type="predicted"/>
<evidence type="ECO:0000313" key="2">
    <source>
        <dbReference type="EMBL" id="CAH4035527.1"/>
    </source>
</evidence>
<dbReference type="EMBL" id="CALOZG010000042">
    <property type="protein sequence ID" value="CAH4035527.1"/>
    <property type="molecule type" value="Genomic_DNA"/>
</dbReference>
<dbReference type="AlphaFoldDB" id="A0A9P0TPZ6"/>
<sequence length="117" mass="12966">MVLIFGGSQSLRVYMKPNYRVTTSNYTSLDEGLICNIKCKVSFKTQAISCLLRLTPPAIPETLTFGSPRTHPSAHWITHIPDHDGDSRPAPARLPLHRPESHREGSDPLNGAPRPEP</sequence>
<gene>
    <name evidence="2" type="ORF">PIBRA_LOCUS11584</name>
</gene>
<feature type="compositionally biased region" description="Basic and acidic residues" evidence="1">
    <location>
        <begin position="97"/>
        <end position="106"/>
    </location>
</feature>
<protein>
    <submittedName>
        <fullName evidence="2">Uncharacterized protein</fullName>
    </submittedName>
</protein>
<evidence type="ECO:0000256" key="1">
    <source>
        <dbReference type="SAM" id="MobiDB-lite"/>
    </source>
</evidence>